<feature type="compositionally biased region" description="Acidic residues" evidence="2">
    <location>
        <begin position="199"/>
        <end position="208"/>
    </location>
</feature>
<gene>
    <name evidence="4" type="primary">xrc4</name>
    <name evidence="3" type="ORF">SJAG_02237</name>
</gene>
<accession>B6K1X4</accession>
<name>B6K1X4_SCHJY</name>
<evidence type="ECO:0000313" key="5">
    <source>
        <dbReference type="Proteomes" id="UP000001744"/>
    </source>
</evidence>
<proteinExistence type="predicted"/>
<keyword evidence="5" id="KW-1185">Reference proteome</keyword>
<dbReference type="HOGENOM" id="CLU_1200407_0_0_1"/>
<dbReference type="JaponicusDB" id="SJAG_02237">
    <property type="gene designation" value="xrc4"/>
</dbReference>
<evidence type="ECO:0000256" key="2">
    <source>
        <dbReference type="SAM" id="MobiDB-lite"/>
    </source>
</evidence>
<dbReference type="AlphaFoldDB" id="B6K1X4"/>
<reference evidence="3 5" key="1">
    <citation type="journal article" date="2011" name="Science">
        <title>Comparative functional genomics of the fission yeasts.</title>
        <authorList>
            <person name="Rhind N."/>
            <person name="Chen Z."/>
            <person name="Yassour M."/>
            <person name="Thompson D.A."/>
            <person name="Haas B.J."/>
            <person name="Habib N."/>
            <person name="Wapinski I."/>
            <person name="Roy S."/>
            <person name="Lin M.F."/>
            <person name="Heiman D.I."/>
            <person name="Young S.K."/>
            <person name="Furuya K."/>
            <person name="Guo Y."/>
            <person name="Pidoux A."/>
            <person name="Chen H.M."/>
            <person name="Robbertse B."/>
            <person name="Goldberg J.M."/>
            <person name="Aoki K."/>
            <person name="Bayne E.H."/>
            <person name="Berlin A.M."/>
            <person name="Desjardins C.A."/>
            <person name="Dobbs E."/>
            <person name="Dukaj L."/>
            <person name="Fan L."/>
            <person name="FitzGerald M.G."/>
            <person name="French C."/>
            <person name="Gujja S."/>
            <person name="Hansen K."/>
            <person name="Keifenheim D."/>
            <person name="Levin J.Z."/>
            <person name="Mosher R.A."/>
            <person name="Mueller C.A."/>
            <person name="Pfiffner J."/>
            <person name="Priest M."/>
            <person name="Russ C."/>
            <person name="Smialowska A."/>
            <person name="Swoboda P."/>
            <person name="Sykes S.M."/>
            <person name="Vaughn M."/>
            <person name="Vengrova S."/>
            <person name="Yoder R."/>
            <person name="Zeng Q."/>
            <person name="Allshire R."/>
            <person name="Baulcombe D."/>
            <person name="Birren B.W."/>
            <person name="Brown W."/>
            <person name="Ekwall K."/>
            <person name="Kellis M."/>
            <person name="Leatherwood J."/>
            <person name="Levin H."/>
            <person name="Margalit H."/>
            <person name="Martienssen R."/>
            <person name="Nieduszynski C.A."/>
            <person name="Spatafora J.W."/>
            <person name="Friedman N."/>
            <person name="Dalgaard J.Z."/>
            <person name="Baumann P."/>
            <person name="Niki H."/>
            <person name="Regev A."/>
            <person name="Nusbaum C."/>
        </authorList>
    </citation>
    <scope>NUCLEOTIDE SEQUENCE [LARGE SCALE GENOMIC DNA]</scope>
    <source>
        <strain evidence="5">yFS275 / FY16936</strain>
    </source>
</reference>
<dbReference type="RefSeq" id="XP_002173448.2">
    <property type="nucleotide sequence ID" value="XM_002173412.2"/>
</dbReference>
<feature type="compositionally biased region" description="Basic and acidic residues" evidence="2">
    <location>
        <begin position="209"/>
        <end position="220"/>
    </location>
</feature>
<sequence length="231" mass="26339">METYFISLEDTKSQKSVLVTEFAGNEVTMNVLFHQATYCLHDDLQFRTLVRNRNGDSLSEKTIHDLLKGKQLGEYHLQAIPVNGSCNLYIIQSKPFPLRLASFQLQSVSETKSIFEWFWNCASSINKTIDKRIQRYAEEYEQLHQQLSALYETTKHREEQIVSTFSSMIKEALHKKELQETSVSAETTPAQQSPAVEAEVQDIDESETAPEHGDSSHSDTDPDAEETTSEE</sequence>
<keyword evidence="1" id="KW-0175">Coiled coil</keyword>
<dbReference type="EMBL" id="KE651166">
    <property type="protein sequence ID" value="EEB07155.2"/>
    <property type="molecule type" value="Genomic_DNA"/>
</dbReference>
<organism evidence="3 5">
    <name type="scientific">Schizosaccharomyces japonicus (strain yFS275 / FY16936)</name>
    <name type="common">Fission yeast</name>
    <dbReference type="NCBI Taxonomy" id="402676"/>
    <lineage>
        <taxon>Eukaryota</taxon>
        <taxon>Fungi</taxon>
        <taxon>Dikarya</taxon>
        <taxon>Ascomycota</taxon>
        <taxon>Taphrinomycotina</taxon>
        <taxon>Schizosaccharomycetes</taxon>
        <taxon>Schizosaccharomycetales</taxon>
        <taxon>Schizosaccharomycetaceae</taxon>
        <taxon>Schizosaccharomyces</taxon>
    </lineage>
</organism>
<dbReference type="GeneID" id="7050211"/>
<feature type="compositionally biased region" description="Acidic residues" evidence="2">
    <location>
        <begin position="221"/>
        <end position="231"/>
    </location>
</feature>
<dbReference type="VEuPathDB" id="FungiDB:SJAG_02237"/>
<evidence type="ECO:0000256" key="1">
    <source>
        <dbReference type="SAM" id="Coils"/>
    </source>
</evidence>
<feature type="region of interest" description="Disordered" evidence="2">
    <location>
        <begin position="179"/>
        <end position="231"/>
    </location>
</feature>
<dbReference type="OMA" id="PLRIAWF"/>
<evidence type="ECO:0000313" key="3">
    <source>
        <dbReference type="EMBL" id="EEB07155.2"/>
    </source>
</evidence>
<dbReference type="Proteomes" id="UP000001744">
    <property type="component" value="Unassembled WGS sequence"/>
</dbReference>
<feature type="coiled-coil region" evidence="1">
    <location>
        <begin position="126"/>
        <end position="157"/>
    </location>
</feature>
<feature type="compositionally biased region" description="Polar residues" evidence="2">
    <location>
        <begin position="180"/>
        <end position="194"/>
    </location>
</feature>
<evidence type="ECO:0000313" key="4">
    <source>
        <dbReference type="JaponicusDB" id="SJAG_02237"/>
    </source>
</evidence>
<protein>
    <submittedName>
        <fullName evidence="3">Uncharacterized protein</fullName>
    </submittedName>
</protein>